<sequence length="165" mass="19247">MMKRMTENRLQNIEVAVTDRVAKKAREKAEQKKAVIISEGWAFRLEDVLRLTEHWRDGRNKDYLRGDVSIAELARRAGIEPYGKPLGEEVTDQEYREILLEDEECEAKGWTLCFVDDDFHKRMAWYEWQGDKRVLVSELSFLKGFTPEQLVEIGHKSGGKTGRFP</sequence>
<dbReference type="AlphaFoldDB" id="A0A165MCY8"/>
<dbReference type="Proteomes" id="UP000076481">
    <property type="component" value="Unassembled WGS sequence"/>
</dbReference>
<dbReference type="EMBL" id="LVWG01000011">
    <property type="protein sequence ID" value="KZK75098.1"/>
    <property type="molecule type" value="Genomic_DNA"/>
</dbReference>
<evidence type="ECO:0000313" key="2">
    <source>
        <dbReference type="Proteomes" id="UP000076481"/>
    </source>
</evidence>
<name>A0A165MCY8_PELLU</name>
<evidence type="ECO:0000313" key="1">
    <source>
        <dbReference type="EMBL" id="KZK75098.1"/>
    </source>
</evidence>
<reference evidence="1 2" key="1">
    <citation type="submission" date="2016-03" db="EMBL/GenBank/DDBJ databases">
        <title>Speciation and ecological success in dimly lit waters: horizontal gene transfer in a green sulfur bacteria bloom unveiled by metagenomic assembly.</title>
        <authorList>
            <person name="Llorens-Mares T."/>
            <person name="Liu Z."/>
            <person name="Allen L.Z."/>
            <person name="Rusch D.B."/>
            <person name="Craig M.T."/>
            <person name="Dupont C.L."/>
            <person name="Bryant D.A."/>
            <person name="Casamayor E.O."/>
        </authorList>
    </citation>
    <scope>NUCLEOTIDE SEQUENCE [LARGE SCALE GENOMIC DNA]</scope>
    <source>
        <strain evidence="1">CIII</strain>
    </source>
</reference>
<gene>
    <name evidence="1" type="ORF">A3K90_02920</name>
</gene>
<accession>A0A165MCY8</accession>
<proteinExistence type="predicted"/>
<protein>
    <submittedName>
        <fullName evidence="1">Uncharacterized protein</fullName>
    </submittedName>
</protein>
<organism evidence="1 2">
    <name type="scientific">Pelodictyon luteolum</name>
    <dbReference type="NCBI Taxonomy" id="1100"/>
    <lineage>
        <taxon>Bacteria</taxon>
        <taxon>Pseudomonadati</taxon>
        <taxon>Chlorobiota</taxon>
        <taxon>Chlorobiia</taxon>
        <taxon>Chlorobiales</taxon>
        <taxon>Chlorobiaceae</taxon>
        <taxon>Chlorobium/Pelodictyon group</taxon>
        <taxon>Pelodictyon</taxon>
    </lineage>
</organism>
<dbReference type="RefSeq" id="WP_303680744.1">
    <property type="nucleotide sequence ID" value="NZ_LVWG01000011.1"/>
</dbReference>
<comment type="caution">
    <text evidence="1">The sequence shown here is derived from an EMBL/GenBank/DDBJ whole genome shotgun (WGS) entry which is preliminary data.</text>
</comment>